<dbReference type="InterPro" id="IPR011313">
    <property type="entry name" value="Prd_NiFe_hyd_3_EhaF"/>
</dbReference>
<sequence>MSVTAKFSRALNAIRRPESMVSVYCLLLAVLALLGLHCGHSYHREQLYPRPAPQVQMKAGDPLAPYDRGGVPLESPGVTISQYPQFEPVRGWVTSYLTPFTRWLAHNSRHCGTTIVSHPGGILDEILYYTRGLDTVLESSIMFVAFVTFSWIVRTKTIGEEEMEREGGE</sequence>
<accession>Q8TY34</accession>
<proteinExistence type="predicted"/>
<dbReference type="HOGENOM" id="CLU_1639963_0_0_2"/>
<dbReference type="EnsemblBacteria" id="AAM01687">
    <property type="protein sequence ID" value="AAM01687"/>
    <property type="gene ID" value="MK0472"/>
</dbReference>
<evidence type="ECO:0000313" key="1">
    <source>
        <dbReference type="EMBL" id="AAM01687.1"/>
    </source>
</evidence>
<dbReference type="KEGG" id="mka:MK0472"/>
<dbReference type="GeneID" id="1477775"/>
<reference evidence="1 2" key="1">
    <citation type="journal article" date="2002" name="Proc. Natl. Acad. Sci. U.S.A.">
        <title>The complete genome of hyperthermophile Methanopyrus kandleri AV19 and monophyly of archaeal methanogens.</title>
        <authorList>
            <person name="Slesarev A.I."/>
            <person name="Mezhevaya K.V."/>
            <person name="Makarova K.S."/>
            <person name="Polushin N.N."/>
            <person name="Shcherbinina O.V."/>
            <person name="Shakhova V.V."/>
            <person name="Belova G.I."/>
            <person name="Aravind L."/>
            <person name="Natale D.A."/>
            <person name="Rogozin I.B."/>
            <person name="Tatusov R.L."/>
            <person name="Wolf Y.I."/>
            <person name="Stetter K.O."/>
            <person name="Malykh A.G."/>
            <person name="Koonin E.V."/>
            <person name="Kozyavkin S.A."/>
        </authorList>
    </citation>
    <scope>NUCLEOTIDE SEQUENCE [LARGE SCALE GENOMIC DNA]</scope>
    <source>
        <strain evidence="2">AV19 / DSM 6324 / JCM 9639 / NBRC 100938</strain>
    </source>
</reference>
<dbReference type="PIRSF" id="PIRSF019373">
    <property type="entry name" value="EhaF"/>
    <property type="match status" value="1"/>
</dbReference>
<dbReference type="RefSeq" id="WP_011018842.1">
    <property type="nucleotide sequence ID" value="NC_003551.1"/>
</dbReference>
<dbReference type="AlphaFoldDB" id="Q8TY34"/>
<protein>
    <submittedName>
        <fullName evidence="1">Uncharacterized membrane protein, conserved in archaea</fullName>
    </submittedName>
</protein>
<evidence type="ECO:0000313" key="2">
    <source>
        <dbReference type="Proteomes" id="UP000001826"/>
    </source>
</evidence>
<gene>
    <name evidence="1" type="primary">ehaF</name>
    <name evidence="1" type="ordered locus">MK0472</name>
</gene>
<dbReference type="Pfam" id="PF09879">
    <property type="entry name" value="EhaF"/>
    <property type="match status" value="1"/>
</dbReference>
<dbReference type="FunCoup" id="Q8TY34">
    <property type="interactions" value="1"/>
</dbReference>
<organism evidence="1 2">
    <name type="scientific">Methanopyrus kandleri (strain AV19 / DSM 6324 / JCM 9639 / NBRC 100938)</name>
    <dbReference type="NCBI Taxonomy" id="190192"/>
    <lineage>
        <taxon>Archaea</taxon>
        <taxon>Methanobacteriati</taxon>
        <taxon>Methanobacteriota</taxon>
        <taxon>Methanomada group</taxon>
        <taxon>Methanopyri</taxon>
        <taxon>Methanopyrales</taxon>
        <taxon>Methanopyraceae</taxon>
        <taxon>Methanopyrus</taxon>
    </lineage>
</organism>
<dbReference type="STRING" id="190192.MK0472"/>
<keyword evidence="2" id="KW-1185">Reference proteome</keyword>
<dbReference type="PaxDb" id="190192-MK0472"/>
<dbReference type="InParanoid" id="Q8TY34"/>
<dbReference type="PATRIC" id="fig|190192.8.peg.502"/>
<dbReference type="EMBL" id="AE009439">
    <property type="protein sequence ID" value="AAM01687.1"/>
    <property type="molecule type" value="Genomic_DNA"/>
</dbReference>
<dbReference type="Proteomes" id="UP000001826">
    <property type="component" value="Chromosome"/>
</dbReference>
<name>Q8TY34_METKA</name>